<proteinExistence type="predicted"/>
<accession>A0ACC2K7R7</accession>
<gene>
    <name evidence="1" type="ORF">MRB53_013355</name>
</gene>
<evidence type="ECO:0000313" key="2">
    <source>
        <dbReference type="Proteomes" id="UP001234297"/>
    </source>
</evidence>
<keyword evidence="2" id="KW-1185">Reference proteome</keyword>
<reference evidence="1 2" key="1">
    <citation type="journal article" date="2022" name="Hortic Res">
        <title>A haplotype resolved chromosomal level avocado genome allows analysis of novel avocado genes.</title>
        <authorList>
            <person name="Nath O."/>
            <person name="Fletcher S.J."/>
            <person name="Hayward A."/>
            <person name="Shaw L.M."/>
            <person name="Masouleh A.K."/>
            <person name="Furtado A."/>
            <person name="Henry R.J."/>
            <person name="Mitter N."/>
        </authorList>
    </citation>
    <scope>NUCLEOTIDE SEQUENCE [LARGE SCALE GENOMIC DNA]</scope>
    <source>
        <strain evidence="2">cv. Hass</strain>
    </source>
</reference>
<sequence length="523" mass="58589">MLVILLCNVSVECSPHENHKGNEQCYGHKLIYESQSKVNNSESYEDHTRTDVEHRSTTTHVKNGENDVKLRFLVSSKNTFPEFVKVDHDPEGNRIIITGYAIDVFKEVMNSLAKHVSFEFFTCENGSYDELIQLLHVNGCDGVVGDITITFNRSKYGEFTQPYMMAGVSMIVPVVGSRKSWWWFLRPCTAGLWGLMLGLFLSKMLMVLFFEHCENNPVLEGGTYLKQVWEALFLSFSVFATSQRLEKLIMNGDYVGYQKGSFVLGLLKDMGFQEQKLKAYSSIEEYATALSRGSRNNGVSAIIDEIPYIKLFLAKHDDRYTMAGPSFRPESGFSFLFKRGSTITRDVSDGVVKFKEGEMMSKLEKKWFGSYEPNPSSTQMPQQLSLPDFYGVIVITIPITLLAFFGFIVSKCRKTNLNRSDVQMTGIIVNGVPHTGTVGSDQTRPTDDSPEVEDTQIHLGNTGITSGENVCQTRPIARSSAVDVDAQPLSPEIREVDVDTLPLSPEIQVVDVDTPLSPEIQEG</sequence>
<evidence type="ECO:0000313" key="1">
    <source>
        <dbReference type="EMBL" id="KAJ8617169.1"/>
    </source>
</evidence>
<protein>
    <submittedName>
        <fullName evidence="1">Uncharacterized protein</fullName>
    </submittedName>
</protein>
<name>A0ACC2K7R7_PERAE</name>
<organism evidence="1 2">
    <name type="scientific">Persea americana</name>
    <name type="common">Avocado</name>
    <dbReference type="NCBI Taxonomy" id="3435"/>
    <lineage>
        <taxon>Eukaryota</taxon>
        <taxon>Viridiplantae</taxon>
        <taxon>Streptophyta</taxon>
        <taxon>Embryophyta</taxon>
        <taxon>Tracheophyta</taxon>
        <taxon>Spermatophyta</taxon>
        <taxon>Magnoliopsida</taxon>
        <taxon>Magnoliidae</taxon>
        <taxon>Laurales</taxon>
        <taxon>Lauraceae</taxon>
        <taxon>Persea</taxon>
    </lineage>
</organism>
<comment type="caution">
    <text evidence="1">The sequence shown here is derived from an EMBL/GenBank/DDBJ whole genome shotgun (WGS) entry which is preliminary data.</text>
</comment>
<dbReference type="Proteomes" id="UP001234297">
    <property type="component" value="Chromosome 4"/>
</dbReference>
<dbReference type="EMBL" id="CM056812">
    <property type="protein sequence ID" value="KAJ8617169.1"/>
    <property type="molecule type" value="Genomic_DNA"/>
</dbReference>